<dbReference type="Proteomes" id="UP000010111">
    <property type="component" value="Chromosome"/>
</dbReference>
<protein>
    <recommendedName>
        <fullName evidence="1">RNA polymerase sigma-70 region 4 domain-containing protein</fullName>
    </recommendedName>
</protein>
<feature type="domain" description="RNA polymerase sigma-70 region 4" evidence="1">
    <location>
        <begin position="138"/>
        <end position="186"/>
    </location>
</feature>
<proteinExistence type="predicted"/>
<gene>
    <name evidence="2" type="ORF">MELS_1614</name>
</gene>
<dbReference type="InterPro" id="IPR007630">
    <property type="entry name" value="RNA_pol_sigma70_r4"/>
</dbReference>
<sequence>MTMTLRHCVREAQNGNHEATLFLLGQFSPLIKKQVKKYNGYYQSVEEAISTAHAAACRCIFEFDLTKPGNVERQMMACIHNTFEREGYHKEKYDQRIQKNIIHNAEVTDLPVDCMAPLSQCPEYRCIEKDIHRLIQEALDDLSEKERHFIILHFFNGHSYRKIGRIYHRDESLIRRTAKRGLAKLRVRLAELRD</sequence>
<dbReference type="STRING" id="1064535.MELS_1614"/>
<dbReference type="AlphaFoldDB" id="G0VQY3"/>
<dbReference type="InterPro" id="IPR014284">
    <property type="entry name" value="RNA_pol_sigma-70_dom"/>
</dbReference>
<dbReference type="SUPFAM" id="SSF88659">
    <property type="entry name" value="Sigma3 and sigma4 domains of RNA polymerase sigma factors"/>
    <property type="match status" value="1"/>
</dbReference>
<dbReference type="GO" id="GO:0003700">
    <property type="term" value="F:DNA-binding transcription factor activity"/>
    <property type="evidence" value="ECO:0007669"/>
    <property type="project" value="InterPro"/>
</dbReference>
<evidence type="ECO:0000259" key="1">
    <source>
        <dbReference type="Pfam" id="PF04545"/>
    </source>
</evidence>
<organism evidence="2 3">
    <name type="scientific">Megasphaera elsdenii DSM 20460</name>
    <dbReference type="NCBI Taxonomy" id="1064535"/>
    <lineage>
        <taxon>Bacteria</taxon>
        <taxon>Bacillati</taxon>
        <taxon>Bacillota</taxon>
        <taxon>Negativicutes</taxon>
        <taxon>Veillonellales</taxon>
        <taxon>Veillonellaceae</taxon>
        <taxon>Megasphaera</taxon>
    </lineage>
</organism>
<dbReference type="KEGG" id="med:MELS_1614"/>
<dbReference type="CDD" id="cd06171">
    <property type="entry name" value="Sigma70_r4"/>
    <property type="match status" value="1"/>
</dbReference>
<dbReference type="HOGENOM" id="CLU_1401024_0_0_9"/>
<keyword evidence="3" id="KW-1185">Reference proteome</keyword>
<evidence type="ECO:0000313" key="3">
    <source>
        <dbReference type="Proteomes" id="UP000010111"/>
    </source>
</evidence>
<dbReference type="GO" id="GO:0006352">
    <property type="term" value="P:DNA-templated transcription initiation"/>
    <property type="evidence" value="ECO:0007669"/>
    <property type="project" value="InterPro"/>
</dbReference>
<dbReference type="Pfam" id="PF04545">
    <property type="entry name" value="Sigma70_r4"/>
    <property type="match status" value="1"/>
</dbReference>
<dbReference type="InterPro" id="IPR036388">
    <property type="entry name" value="WH-like_DNA-bd_sf"/>
</dbReference>
<dbReference type="EMBL" id="HE576794">
    <property type="protein sequence ID" value="CCC73833.1"/>
    <property type="molecule type" value="Genomic_DNA"/>
</dbReference>
<accession>G0VQY3</accession>
<reference evidence="2 3" key="1">
    <citation type="journal article" date="2011" name="J. Bacteriol.">
        <title>Genome Sequence of the Ruminal Bacterium Megasphaera elsdenii.</title>
        <authorList>
            <person name="Marx H."/>
            <person name="Graf A.B."/>
            <person name="Tatto N."/>
            <person name="Thallinger G.G."/>
            <person name="Mattanovich D."/>
            <person name="Sauer M."/>
        </authorList>
    </citation>
    <scope>NUCLEOTIDE SEQUENCE [LARGE SCALE GENOMIC DNA]</scope>
    <source>
        <strain evidence="2 3">DSM 20460</strain>
    </source>
</reference>
<dbReference type="Gene3D" id="1.10.10.10">
    <property type="entry name" value="Winged helix-like DNA-binding domain superfamily/Winged helix DNA-binding domain"/>
    <property type="match status" value="1"/>
</dbReference>
<dbReference type="InterPro" id="IPR013324">
    <property type="entry name" value="RNA_pol_sigma_r3/r4-like"/>
</dbReference>
<evidence type="ECO:0000313" key="2">
    <source>
        <dbReference type="EMBL" id="CCC73833.1"/>
    </source>
</evidence>
<name>G0VQY3_MEGEL</name>
<dbReference type="eggNOG" id="COG1595">
    <property type="taxonomic scope" value="Bacteria"/>
</dbReference>
<dbReference type="NCBIfam" id="TIGR02937">
    <property type="entry name" value="sigma70-ECF"/>
    <property type="match status" value="1"/>
</dbReference>